<evidence type="ECO:0000256" key="3">
    <source>
        <dbReference type="ARBA" id="ARBA00023082"/>
    </source>
</evidence>
<comment type="similarity">
    <text evidence="1">Belongs to the sigma-70 factor family. ECF subfamily.</text>
</comment>
<dbReference type="InterPro" id="IPR013324">
    <property type="entry name" value="RNA_pol_sigma_r3/r4-like"/>
</dbReference>
<evidence type="ECO:0000313" key="5">
    <source>
        <dbReference type="EMBL" id="MCP9612711.1"/>
    </source>
</evidence>
<dbReference type="SUPFAM" id="SSF88946">
    <property type="entry name" value="Sigma2 domain of RNA polymerase sigma factors"/>
    <property type="match status" value="1"/>
</dbReference>
<dbReference type="PANTHER" id="PTHR43133">
    <property type="entry name" value="RNA POLYMERASE ECF-TYPE SIGMA FACTO"/>
    <property type="match status" value="1"/>
</dbReference>
<dbReference type="InterPro" id="IPR039425">
    <property type="entry name" value="RNA_pol_sigma-70-like"/>
</dbReference>
<keyword evidence="4" id="KW-0804">Transcription</keyword>
<gene>
    <name evidence="5" type="ORF">NMU02_11475</name>
</gene>
<dbReference type="PANTHER" id="PTHR43133:SF25">
    <property type="entry name" value="RNA POLYMERASE SIGMA FACTOR RFAY-RELATED"/>
    <property type="match status" value="1"/>
</dbReference>
<keyword evidence="2" id="KW-0805">Transcription regulation</keyword>
<dbReference type="Gene3D" id="1.10.10.10">
    <property type="entry name" value="Winged helix-like DNA-binding domain superfamily/Winged helix DNA-binding domain"/>
    <property type="match status" value="1"/>
</dbReference>
<dbReference type="InterPro" id="IPR013325">
    <property type="entry name" value="RNA_pol_sigma_r2"/>
</dbReference>
<dbReference type="EMBL" id="JANDHW010000013">
    <property type="protein sequence ID" value="MCP9612711.1"/>
    <property type="molecule type" value="Genomic_DNA"/>
</dbReference>
<accession>A0ABT1MN44</accession>
<dbReference type="SUPFAM" id="SSF88659">
    <property type="entry name" value="Sigma3 and sigma4 domains of RNA polymerase sigma factors"/>
    <property type="match status" value="1"/>
</dbReference>
<evidence type="ECO:0000313" key="6">
    <source>
        <dbReference type="Proteomes" id="UP001205603"/>
    </source>
</evidence>
<organism evidence="5 6">
    <name type="scientific">Coprobacter tertius</name>
    <dbReference type="NCBI Taxonomy" id="2944915"/>
    <lineage>
        <taxon>Bacteria</taxon>
        <taxon>Pseudomonadati</taxon>
        <taxon>Bacteroidota</taxon>
        <taxon>Bacteroidia</taxon>
        <taxon>Bacteroidales</taxon>
        <taxon>Barnesiellaceae</taxon>
        <taxon>Coprobacter</taxon>
    </lineage>
</organism>
<name>A0ABT1MN44_9BACT</name>
<protein>
    <submittedName>
        <fullName evidence="5">RNA polymerase sigma factor</fullName>
    </submittedName>
</protein>
<evidence type="ECO:0000256" key="4">
    <source>
        <dbReference type="ARBA" id="ARBA00023163"/>
    </source>
</evidence>
<dbReference type="Proteomes" id="UP001205603">
    <property type="component" value="Unassembled WGS sequence"/>
</dbReference>
<proteinExistence type="inferred from homology"/>
<reference evidence="5 6" key="1">
    <citation type="submission" date="2022-07" db="EMBL/GenBank/DDBJ databases">
        <title>Fecal culturing of patients with breast cancer.</title>
        <authorList>
            <person name="Teng N.M.Y."/>
            <person name="Kiu R."/>
            <person name="Evans R."/>
            <person name="Baker D.J."/>
            <person name="Zenner C."/>
            <person name="Robinson S.D."/>
            <person name="Hall L.J."/>
        </authorList>
    </citation>
    <scope>NUCLEOTIDE SEQUENCE [LARGE SCALE GENOMIC DNA]</scope>
    <source>
        <strain evidence="5 6">LH1063</strain>
    </source>
</reference>
<sequence length="161" mass="19090">MENFNLRDELVKLQARLLAYALFLTHNLEKAKELRQETNLKILMKEDCYIRNENFSGWCCTVMFNLHNDLYEKEKRLPTEPLDKTADISFDAHIGHEVDMETIRKAIGMLSESDREMLGFMMMKVKHKEVAQLMSIPVGTVKSRSFYVRTKLYYLRKWFGK</sequence>
<evidence type="ECO:0000256" key="1">
    <source>
        <dbReference type="ARBA" id="ARBA00010641"/>
    </source>
</evidence>
<dbReference type="InterPro" id="IPR036388">
    <property type="entry name" value="WH-like_DNA-bd_sf"/>
</dbReference>
<dbReference type="RefSeq" id="WP_255028059.1">
    <property type="nucleotide sequence ID" value="NZ_JANDHW010000013.1"/>
</dbReference>
<evidence type="ECO:0000256" key="2">
    <source>
        <dbReference type="ARBA" id="ARBA00023015"/>
    </source>
</evidence>
<keyword evidence="3" id="KW-0731">Sigma factor</keyword>
<keyword evidence="6" id="KW-1185">Reference proteome</keyword>
<dbReference type="Gene3D" id="1.10.1740.10">
    <property type="match status" value="1"/>
</dbReference>
<comment type="caution">
    <text evidence="5">The sequence shown here is derived from an EMBL/GenBank/DDBJ whole genome shotgun (WGS) entry which is preliminary data.</text>
</comment>